<name>A0AAW1IT25_POPJA</name>
<evidence type="ECO:0000313" key="2">
    <source>
        <dbReference type="Proteomes" id="UP001458880"/>
    </source>
</evidence>
<dbReference type="Proteomes" id="UP001458880">
    <property type="component" value="Unassembled WGS sequence"/>
</dbReference>
<sequence>MLYLQRAEEENRETRGFIQITQWPGWGVYRTRLATVKLRRRRIAVKRLPNAVIKHLKFLVPHRCRSLTWGCVKVLFELINFAEGVEDILFCAIVRSKWARESFVTYCGQCKMLQ</sequence>
<organism evidence="1 2">
    <name type="scientific">Popillia japonica</name>
    <name type="common">Japanese beetle</name>
    <dbReference type="NCBI Taxonomy" id="7064"/>
    <lineage>
        <taxon>Eukaryota</taxon>
        <taxon>Metazoa</taxon>
        <taxon>Ecdysozoa</taxon>
        <taxon>Arthropoda</taxon>
        <taxon>Hexapoda</taxon>
        <taxon>Insecta</taxon>
        <taxon>Pterygota</taxon>
        <taxon>Neoptera</taxon>
        <taxon>Endopterygota</taxon>
        <taxon>Coleoptera</taxon>
        <taxon>Polyphaga</taxon>
        <taxon>Scarabaeiformia</taxon>
        <taxon>Scarabaeidae</taxon>
        <taxon>Rutelinae</taxon>
        <taxon>Popillia</taxon>
    </lineage>
</organism>
<accession>A0AAW1IT25</accession>
<dbReference type="EMBL" id="JASPKY010000553">
    <property type="protein sequence ID" value="KAK9693118.1"/>
    <property type="molecule type" value="Genomic_DNA"/>
</dbReference>
<reference evidence="1 2" key="1">
    <citation type="journal article" date="2024" name="BMC Genomics">
        <title>De novo assembly and annotation of Popillia japonica's genome with initial clues to its potential as an invasive pest.</title>
        <authorList>
            <person name="Cucini C."/>
            <person name="Boschi S."/>
            <person name="Funari R."/>
            <person name="Cardaioli E."/>
            <person name="Iannotti N."/>
            <person name="Marturano G."/>
            <person name="Paoli F."/>
            <person name="Bruttini M."/>
            <person name="Carapelli A."/>
            <person name="Frati F."/>
            <person name="Nardi F."/>
        </authorList>
    </citation>
    <scope>NUCLEOTIDE SEQUENCE [LARGE SCALE GENOMIC DNA]</scope>
    <source>
        <strain evidence="1">DMR45628</strain>
    </source>
</reference>
<proteinExistence type="predicted"/>
<evidence type="ECO:0000313" key="1">
    <source>
        <dbReference type="EMBL" id="KAK9693118.1"/>
    </source>
</evidence>
<keyword evidence="2" id="KW-1185">Reference proteome</keyword>
<comment type="caution">
    <text evidence="1">The sequence shown here is derived from an EMBL/GenBank/DDBJ whole genome shotgun (WGS) entry which is preliminary data.</text>
</comment>
<protein>
    <submittedName>
        <fullName evidence="1">Uncharacterized protein</fullName>
    </submittedName>
</protein>
<gene>
    <name evidence="1" type="ORF">QE152_g34420</name>
</gene>
<dbReference type="AlphaFoldDB" id="A0AAW1IT25"/>